<accession>A0A316ZAI2</accession>
<evidence type="ECO:0000313" key="3">
    <source>
        <dbReference type="Proteomes" id="UP000245946"/>
    </source>
</evidence>
<proteinExistence type="predicted"/>
<dbReference type="GeneID" id="37267229"/>
<evidence type="ECO:0000313" key="2">
    <source>
        <dbReference type="EMBL" id="PWN98700.1"/>
    </source>
</evidence>
<organism evidence="2 3">
    <name type="scientific">Tilletiopsis washingtonensis</name>
    <dbReference type="NCBI Taxonomy" id="58919"/>
    <lineage>
        <taxon>Eukaryota</taxon>
        <taxon>Fungi</taxon>
        <taxon>Dikarya</taxon>
        <taxon>Basidiomycota</taxon>
        <taxon>Ustilaginomycotina</taxon>
        <taxon>Exobasidiomycetes</taxon>
        <taxon>Entylomatales</taxon>
        <taxon>Entylomatales incertae sedis</taxon>
        <taxon>Tilletiopsis</taxon>
    </lineage>
</organism>
<feature type="region of interest" description="Disordered" evidence="1">
    <location>
        <begin position="1"/>
        <end position="22"/>
    </location>
</feature>
<dbReference type="PROSITE" id="PS51257">
    <property type="entry name" value="PROKAR_LIPOPROTEIN"/>
    <property type="match status" value="1"/>
</dbReference>
<reference evidence="2 3" key="1">
    <citation type="journal article" date="2018" name="Mol. Biol. Evol.">
        <title>Broad Genomic Sampling Reveals a Smut Pathogenic Ancestry of the Fungal Clade Ustilaginomycotina.</title>
        <authorList>
            <person name="Kijpornyongpan T."/>
            <person name="Mondo S.J."/>
            <person name="Barry K."/>
            <person name="Sandor L."/>
            <person name="Lee J."/>
            <person name="Lipzen A."/>
            <person name="Pangilinan J."/>
            <person name="LaButti K."/>
            <person name="Hainaut M."/>
            <person name="Henrissat B."/>
            <person name="Grigoriev I.V."/>
            <person name="Spatafora J.W."/>
            <person name="Aime M.C."/>
        </authorList>
    </citation>
    <scope>NUCLEOTIDE SEQUENCE [LARGE SCALE GENOMIC DNA]</scope>
    <source>
        <strain evidence="2 3">MCA 4186</strain>
    </source>
</reference>
<dbReference type="EMBL" id="KZ819290">
    <property type="protein sequence ID" value="PWN98700.1"/>
    <property type="molecule type" value="Genomic_DNA"/>
</dbReference>
<dbReference type="RefSeq" id="XP_025598979.1">
    <property type="nucleotide sequence ID" value="XM_025739683.1"/>
</dbReference>
<gene>
    <name evidence="2" type="ORF">FA09DRAFT_248680</name>
</gene>
<sequence length="67" mass="6866">MVVQREPDGSPPPPSPLSVACRNGRRSNMADIRRSLSALTNTLRPGAMAGPSSPAPAATRACPAAAR</sequence>
<name>A0A316ZAI2_9BASI</name>
<dbReference type="AlphaFoldDB" id="A0A316ZAI2"/>
<protein>
    <submittedName>
        <fullName evidence="2">Uncharacterized protein</fullName>
    </submittedName>
</protein>
<evidence type="ECO:0000256" key="1">
    <source>
        <dbReference type="SAM" id="MobiDB-lite"/>
    </source>
</evidence>
<dbReference type="Proteomes" id="UP000245946">
    <property type="component" value="Unassembled WGS sequence"/>
</dbReference>
<keyword evidence="3" id="KW-1185">Reference proteome</keyword>
<feature type="region of interest" description="Disordered" evidence="1">
    <location>
        <begin position="44"/>
        <end position="67"/>
    </location>
</feature>